<dbReference type="SUPFAM" id="SSF161084">
    <property type="entry name" value="MAPEG domain-like"/>
    <property type="match status" value="1"/>
</dbReference>
<evidence type="ECO:0000256" key="5">
    <source>
        <dbReference type="SAM" id="Phobius"/>
    </source>
</evidence>
<evidence type="ECO:0000313" key="7">
    <source>
        <dbReference type="Proteomes" id="UP001157133"/>
    </source>
</evidence>
<dbReference type="EMBL" id="BSSU01000002">
    <property type="protein sequence ID" value="GLX80933.1"/>
    <property type="molecule type" value="Genomic_DNA"/>
</dbReference>
<evidence type="ECO:0000256" key="2">
    <source>
        <dbReference type="ARBA" id="ARBA00022692"/>
    </source>
</evidence>
<comment type="subcellular location">
    <subcellularLocation>
        <location evidence="1">Membrane</location>
    </subcellularLocation>
</comment>
<dbReference type="RefSeq" id="WP_284206257.1">
    <property type="nucleotide sequence ID" value="NZ_BSSU01000002.1"/>
</dbReference>
<feature type="transmembrane region" description="Helical" evidence="5">
    <location>
        <begin position="108"/>
        <end position="126"/>
    </location>
</feature>
<proteinExistence type="predicted"/>
<feature type="transmembrane region" description="Helical" evidence="5">
    <location>
        <begin position="6"/>
        <end position="26"/>
    </location>
</feature>
<keyword evidence="4 5" id="KW-0472">Membrane</keyword>
<evidence type="ECO:0000256" key="3">
    <source>
        <dbReference type="ARBA" id="ARBA00022989"/>
    </source>
</evidence>
<evidence type="ECO:0000256" key="1">
    <source>
        <dbReference type="ARBA" id="ARBA00004370"/>
    </source>
</evidence>
<gene>
    <name evidence="6" type="ORF">theurythT_03850</name>
</gene>
<protein>
    <submittedName>
        <fullName evidence="6">Glutathione S-transferase</fullName>
    </submittedName>
</protein>
<dbReference type="InterPro" id="IPR001129">
    <property type="entry name" value="Membr-assoc_MAPEG"/>
</dbReference>
<accession>A0ABQ6GYC5</accession>
<reference evidence="6 7" key="1">
    <citation type="submission" date="2023-03" db="EMBL/GenBank/DDBJ databases">
        <title>Draft genome sequence of Thalassotalea eurytherma JCM 18482T.</title>
        <authorList>
            <person name="Sawabe T."/>
        </authorList>
    </citation>
    <scope>NUCLEOTIDE SEQUENCE [LARGE SCALE GENOMIC DNA]</scope>
    <source>
        <strain evidence="6 7">JCM 18482</strain>
    </source>
</reference>
<keyword evidence="2 5" id="KW-0812">Transmembrane</keyword>
<evidence type="ECO:0000256" key="4">
    <source>
        <dbReference type="ARBA" id="ARBA00023136"/>
    </source>
</evidence>
<dbReference type="Gene3D" id="1.20.120.550">
    <property type="entry name" value="Membrane associated eicosanoid/glutathione metabolism-like domain"/>
    <property type="match status" value="1"/>
</dbReference>
<dbReference type="Pfam" id="PF01124">
    <property type="entry name" value="MAPEG"/>
    <property type="match status" value="1"/>
</dbReference>
<dbReference type="PANTHER" id="PTHR35814:SF1">
    <property type="entry name" value="GLUTATHIONE S-TRANSFERASE-RELATED"/>
    <property type="match status" value="1"/>
</dbReference>
<dbReference type="InterPro" id="IPR023352">
    <property type="entry name" value="MAPEG-like_dom_sf"/>
</dbReference>
<organism evidence="6 7">
    <name type="scientific">Thalassotalea eurytherma</name>
    <dbReference type="NCBI Taxonomy" id="1144278"/>
    <lineage>
        <taxon>Bacteria</taxon>
        <taxon>Pseudomonadati</taxon>
        <taxon>Pseudomonadota</taxon>
        <taxon>Gammaproteobacteria</taxon>
        <taxon>Alteromonadales</taxon>
        <taxon>Colwelliaceae</taxon>
        <taxon>Thalassotalea</taxon>
    </lineage>
</organism>
<feature type="transmembrane region" description="Helical" evidence="5">
    <location>
        <begin position="54"/>
        <end position="71"/>
    </location>
</feature>
<dbReference type="Proteomes" id="UP001157133">
    <property type="component" value="Unassembled WGS sequence"/>
</dbReference>
<keyword evidence="3 5" id="KW-1133">Transmembrane helix</keyword>
<keyword evidence="7" id="KW-1185">Reference proteome</keyword>
<dbReference type="PANTHER" id="PTHR35814">
    <property type="match status" value="1"/>
</dbReference>
<evidence type="ECO:0000313" key="6">
    <source>
        <dbReference type="EMBL" id="GLX80933.1"/>
    </source>
</evidence>
<comment type="caution">
    <text evidence="6">The sequence shown here is derived from an EMBL/GenBank/DDBJ whole genome shotgun (WGS) entry which is preliminary data.</text>
</comment>
<name>A0ABQ6GYC5_9GAMM</name>
<sequence>MISLDTTSIFAAILTLLYIALSINVIRMRFKHQVGLGDLGKIEVLKAIRVHGNFGEYIPLALILMAFYEINGGSEQYLMGFGIALILSRLAHAFGLSKSHKTSLPRAIGTLLLFGVLITLSVLLLIQ</sequence>